<dbReference type="InterPro" id="IPR016040">
    <property type="entry name" value="NAD(P)-bd_dom"/>
</dbReference>
<evidence type="ECO:0000256" key="1">
    <source>
        <dbReference type="SAM" id="MobiDB-lite"/>
    </source>
</evidence>
<dbReference type="SUPFAM" id="SSF51735">
    <property type="entry name" value="NAD(P)-binding Rossmann-fold domains"/>
    <property type="match status" value="2"/>
</dbReference>
<dbReference type="Gramene" id="OE9A034382T2">
    <property type="protein sequence ID" value="OE9A034382C2"/>
    <property type="gene ID" value="OE9A034382"/>
</dbReference>
<evidence type="ECO:0000313" key="4">
    <source>
        <dbReference type="Proteomes" id="UP000594638"/>
    </source>
</evidence>
<feature type="domain" description="NAD(P)-binding" evidence="2">
    <location>
        <begin position="99"/>
        <end position="173"/>
    </location>
</feature>
<keyword evidence="4" id="KW-1185">Reference proteome</keyword>
<dbReference type="InterPro" id="IPR036291">
    <property type="entry name" value="NAD(P)-bd_dom_sf"/>
</dbReference>
<dbReference type="PANTHER" id="PTHR15020:SF48">
    <property type="entry name" value="NAD(P)-BINDING ROSSMANN-FOLD SUPERFAMILY PROTEIN"/>
    <property type="match status" value="1"/>
</dbReference>
<evidence type="ECO:0000313" key="3">
    <source>
        <dbReference type="EMBL" id="CAA2986994.1"/>
    </source>
</evidence>
<dbReference type="FunFam" id="3.40.50.720:FF:000408">
    <property type="entry name" value="NAD(P)-binding Rossmann-fold superfamily protein"/>
    <property type="match status" value="1"/>
</dbReference>
<feature type="domain" description="NAD(P)-binding" evidence="2">
    <location>
        <begin position="289"/>
        <end position="497"/>
    </location>
</feature>
<dbReference type="Gene3D" id="3.40.50.720">
    <property type="entry name" value="NAD(P)-binding Rossmann-like Domain"/>
    <property type="match status" value="2"/>
</dbReference>
<comment type="caution">
    <text evidence="3">The sequence shown here is derived from an EMBL/GenBank/DDBJ whole genome shotgun (WGS) entry which is preliminary data.</text>
</comment>
<dbReference type="Proteomes" id="UP000594638">
    <property type="component" value="Unassembled WGS sequence"/>
</dbReference>
<reference evidence="3 4" key="1">
    <citation type="submission" date="2019-12" db="EMBL/GenBank/DDBJ databases">
        <authorList>
            <person name="Alioto T."/>
            <person name="Alioto T."/>
            <person name="Gomez Garrido J."/>
        </authorList>
    </citation>
    <scope>NUCLEOTIDE SEQUENCE [LARGE SCALE GENOMIC DNA]</scope>
</reference>
<organism evidence="3 4">
    <name type="scientific">Olea europaea subsp. europaea</name>
    <dbReference type="NCBI Taxonomy" id="158383"/>
    <lineage>
        <taxon>Eukaryota</taxon>
        <taxon>Viridiplantae</taxon>
        <taxon>Streptophyta</taxon>
        <taxon>Embryophyta</taxon>
        <taxon>Tracheophyta</taxon>
        <taxon>Spermatophyta</taxon>
        <taxon>Magnoliopsida</taxon>
        <taxon>eudicotyledons</taxon>
        <taxon>Gunneridae</taxon>
        <taxon>Pentapetalae</taxon>
        <taxon>asterids</taxon>
        <taxon>lamiids</taxon>
        <taxon>Lamiales</taxon>
        <taxon>Oleaceae</taxon>
        <taxon>Oleeae</taxon>
        <taxon>Olea</taxon>
    </lineage>
</organism>
<proteinExistence type="predicted"/>
<dbReference type="AlphaFoldDB" id="A0A8S0S381"/>
<name>A0A8S0S381_OLEEU</name>
<dbReference type="EMBL" id="CACTIH010003897">
    <property type="protein sequence ID" value="CAA2986994.1"/>
    <property type="molecule type" value="Genomic_DNA"/>
</dbReference>
<feature type="compositionally biased region" description="Low complexity" evidence="1">
    <location>
        <begin position="270"/>
        <end position="281"/>
    </location>
</feature>
<feature type="region of interest" description="Disordered" evidence="1">
    <location>
        <begin position="261"/>
        <end position="281"/>
    </location>
</feature>
<dbReference type="CDD" id="cd05243">
    <property type="entry name" value="SDR_a5"/>
    <property type="match status" value="1"/>
</dbReference>
<sequence>MASKLSLTHISVLQNSIKTFPKHAQAIRLLPLLPLNSPSSQYFFKTKAQSTQSFSVSNAVIDQFVESSTSESTQDSQTIPSVPSSSSSPSSSKVVLVVGGTGGVGQLVVASLLDRNIKSHLLIRKPEKATALFGEHSEDKLKVFKGDTRNREDLDPSVFEGVTHVICCTGTTAFPSKRWDGDNTPERTVNWDSFPVSSTISVLPNSIKTFPKHAQAIRLLPLLPLNSPSSQYFFKTKAQSTQSFSVSNAVIDQFVESSTSESTQDSRTIPSVPSSSSSPSSSKVVLVVGGTGGVGQLVVASLLDRNIKSHLLIRKPEKATALFGEHSEDKLKVFKGDTRNPEDLDPSVFEGVTHVICCTGTTAFPSKRWDGDNTPERTDWEGVRNLVQALPPSVKRFVLVSSVGVTKFNELPWSIMNLFGVLKYKKMGEDFVRDSGLPFTIIRAGRLTDGPYTSYDLNTLLKATAGERRAVVIDQGDKLVGEVSRLVVAEACIQALDIDFTEGQIYEINSVQGEGPGNDTQKWKDLFRAAQKS</sequence>
<feature type="region of interest" description="Disordered" evidence="1">
    <location>
        <begin position="71"/>
        <end position="91"/>
    </location>
</feature>
<dbReference type="Pfam" id="PF13460">
    <property type="entry name" value="NAD_binding_10"/>
    <property type="match status" value="2"/>
</dbReference>
<gene>
    <name evidence="3" type="ORF">OLEA9_A034382</name>
</gene>
<dbReference type="OrthoDB" id="419598at2759"/>
<protein>
    <recommendedName>
        <fullName evidence="2">NAD(P)-binding domain-containing protein</fullName>
    </recommendedName>
</protein>
<dbReference type="PANTHER" id="PTHR15020">
    <property type="entry name" value="FLAVIN REDUCTASE-RELATED"/>
    <property type="match status" value="1"/>
</dbReference>
<accession>A0A8S0S381</accession>
<evidence type="ECO:0000259" key="2">
    <source>
        <dbReference type="Pfam" id="PF13460"/>
    </source>
</evidence>